<feature type="domain" description="Aldehyde dehydrogenase" evidence="8">
    <location>
        <begin position="31"/>
        <end position="442"/>
    </location>
</feature>
<evidence type="ECO:0000256" key="1">
    <source>
        <dbReference type="ARBA" id="ARBA00009986"/>
    </source>
</evidence>
<dbReference type="RefSeq" id="WP_014110366.1">
    <property type="nucleotide sequence ID" value="NC_016041.1"/>
</dbReference>
<protein>
    <recommendedName>
        <fullName evidence="4">Aldehyde dehydrogenase</fullName>
    </recommendedName>
</protein>
<dbReference type="PANTHER" id="PTHR43570">
    <property type="entry name" value="ALDEHYDE DEHYDROGENASE"/>
    <property type="match status" value="1"/>
</dbReference>
<dbReference type="Gene3D" id="3.40.605.10">
    <property type="entry name" value="Aldehyde Dehydrogenase, Chain A, domain 1"/>
    <property type="match status" value="1"/>
</dbReference>
<dbReference type="InterPro" id="IPR012394">
    <property type="entry name" value="Aldehyde_DH_NAD(P)"/>
</dbReference>
<dbReference type="GO" id="GO:0004029">
    <property type="term" value="F:aldehyde dehydrogenase (NAD+) activity"/>
    <property type="evidence" value="ECO:0007669"/>
    <property type="project" value="TreeGrafter"/>
</dbReference>
<evidence type="ECO:0000259" key="8">
    <source>
        <dbReference type="Pfam" id="PF00171"/>
    </source>
</evidence>
<dbReference type="SUPFAM" id="SSF53720">
    <property type="entry name" value="ALDH-like"/>
    <property type="match status" value="1"/>
</dbReference>
<organism evidence="9 10">
    <name type="scientific">Glaciecola nitratireducens (strain JCM 12485 / KCTC 12276 / FR1064)</name>
    <dbReference type="NCBI Taxonomy" id="1085623"/>
    <lineage>
        <taxon>Bacteria</taxon>
        <taxon>Pseudomonadati</taxon>
        <taxon>Pseudomonadota</taxon>
        <taxon>Gammaproteobacteria</taxon>
        <taxon>Alteromonadales</taxon>
        <taxon>Alteromonadaceae</taxon>
        <taxon>Brumicola</taxon>
    </lineage>
</organism>
<dbReference type="InterPro" id="IPR016163">
    <property type="entry name" value="Ald_DH_C"/>
</dbReference>
<dbReference type="GO" id="GO:0005737">
    <property type="term" value="C:cytoplasm"/>
    <property type="evidence" value="ECO:0007669"/>
    <property type="project" value="TreeGrafter"/>
</dbReference>
<dbReference type="Gene3D" id="3.40.309.10">
    <property type="entry name" value="Aldehyde Dehydrogenase, Chain A, domain 2"/>
    <property type="match status" value="1"/>
</dbReference>
<feature type="active site" evidence="5">
    <location>
        <position position="252"/>
    </location>
</feature>
<evidence type="ECO:0000256" key="5">
    <source>
        <dbReference type="PIRSR" id="PIRSR036492-1"/>
    </source>
</evidence>
<dbReference type="Pfam" id="PF00171">
    <property type="entry name" value="Aldedh"/>
    <property type="match status" value="1"/>
</dbReference>
<dbReference type="FunFam" id="3.40.605.10:FF:000004">
    <property type="entry name" value="Aldehyde dehydrogenase"/>
    <property type="match status" value="1"/>
</dbReference>
<proteinExistence type="inferred from homology"/>
<dbReference type="eggNOG" id="COG1012">
    <property type="taxonomic scope" value="Bacteria"/>
</dbReference>
<dbReference type="PIRSF" id="PIRSF036492">
    <property type="entry name" value="ALDH"/>
    <property type="match status" value="1"/>
</dbReference>
<keyword evidence="10" id="KW-1185">Reference proteome</keyword>
<evidence type="ECO:0000256" key="7">
    <source>
        <dbReference type="RuleBase" id="RU003345"/>
    </source>
</evidence>
<sequence length="472" mass="52163">MSNLITQIGELTPIHEKQKLAFNADPFPDYATRINNLKKLKNLMLDNQEALIEALRLDFGQRSADDSLIGDLLTTVSGINYTIKQLKKWMKPKRKHIGILFQPASGHVMCQPLGVIGIIVPWNYPVFLSMGPLTTALAAGNRAMLKMSEFTPNTNQLLADLLASGFSNDEIAVIGGEADVAAAFSSMQFDHLFFTGSTHVGKLVMQAAAKNLVPVTLELGGKSPAIIADDMNLGTAVERFIFGKTLNCGQTCVAPDYIFCPQGKVEQLVSELQTRFTSMFPCVQENNDYTSIINQRQYDRIQSLLDDAVQKGATIIPLADEQTDTSKRKIPLTIVTNVTDDMQIMQEEIFGPLLPIKEYKNLEDAITYINARPRPLSLYIYSFNKNVQRKILEETIAGGVCVNDAAFHVANDDLPFGGVGASGMGNYHGEEGFIRFSHAKSILKRGKISFASLLFPPYGKAVHNLVYKFFIR</sequence>
<evidence type="ECO:0000256" key="4">
    <source>
        <dbReference type="PIRNR" id="PIRNR036492"/>
    </source>
</evidence>
<dbReference type="PROSITE" id="PS00687">
    <property type="entry name" value="ALDEHYDE_DEHYDR_GLU"/>
    <property type="match status" value="1"/>
</dbReference>
<dbReference type="PANTHER" id="PTHR43570:SF20">
    <property type="entry name" value="ALDEHYDE DEHYDROGENASE ALDX-RELATED"/>
    <property type="match status" value="1"/>
</dbReference>
<evidence type="ECO:0000313" key="10">
    <source>
        <dbReference type="Proteomes" id="UP000009282"/>
    </source>
</evidence>
<evidence type="ECO:0000256" key="6">
    <source>
        <dbReference type="PROSITE-ProRule" id="PRU10007"/>
    </source>
</evidence>
<name>G4QN76_GLANF</name>
<evidence type="ECO:0000313" key="9">
    <source>
        <dbReference type="EMBL" id="AEP31495.1"/>
    </source>
</evidence>
<dbReference type="InterPro" id="IPR015590">
    <property type="entry name" value="Aldehyde_DH_dom"/>
</dbReference>
<comment type="similarity">
    <text evidence="1 4 7">Belongs to the aldehyde dehydrogenase family.</text>
</comment>
<dbReference type="STRING" id="1085623.GNIT_3401"/>
<evidence type="ECO:0000256" key="2">
    <source>
        <dbReference type="ARBA" id="ARBA00023002"/>
    </source>
</evidence>
<dbReference type="EMBL" id="CP003060">
    <property type="protein sequence ID" value="AEP31495.1"/>
    <property type="molecule type" value="Genomic_DNA"/>
</dbReference>
<keyword evidence="3" id="KW-0520">NAD</keyword>
<dbReference type="CDD" id="cd07133">
    <property type="entry name" value="ALDH_CALDH_CalB"/>
    <property type="match status" value="1"/>
</dbReference>
<dbReference type="HOGENOM" id="CLU_005391_3_6_6"/>
<dbReference type="FunFam" id="3.40.309.10:FF:000003">
    <property type="entry name" value="Aldehyde dehydrogenase"/>
    <property type="match status" value="1"/>
</dbReference>
<feature type="active site" evidence="5 6">
    <location>
        <position position="218"/>
    </location>
</feature>
<reference evidence="9 10" key="1">
    <citation type="journal article" date="2011" name="J. Bacteriol.">
        <title>Complete genome sequence of seawater bacterium Glaciecola nitratireducens FR1064T.</title>
        <authorList>
            <person name="Bian F."/>
            <person name="Qin Q.L."/>
            <person name="Xie B.B."/>
            <person name="Shu Y.L."/>
            <person name="Zhang X.Y."/>
            <person name="Yu Y."/>
            <person name="Chen B."/>
            <person name="Chen X.L."/>
            <person name="Zhou B.C."/>
            <person name="Zhang Y.Z."/>
        </authorList>
    </citation>
    <scope>NUCLEOTIDE SEQUENCE [LARGE SCALE GENOMIC DNA]</scope>
    <source>
        <strain evidence="10">JCM 12485 / KCTC 12276 / FR1064</strain>
    </source>
</reference>
<dbReference type="InterPro" id="IPR016161">
    <property type="entry name" value="Ald_DH/histidinol_DH"/>
</dbReference>
<dbReference type="AlphaFoldDB" id="G4QN76"/>
<evidence type="ECO:0000256" key="3">
    <source>
        <dbReference type="ARBA" id="ARBA00023027"/>
    </source>
</evidence>
<dbReference type="GO" id="GO:0006081">
    <property type="term" value="P:aldehyde metabolic process"/>
    <property type="evidence" value="ECO:0007669"/>
    <property type="project" value="InterPro"/>
</dbReference>
<dbReference type="KEGG" id="gni:GNIT_3401"/>
<accession>G4QN76</accession>
<dbReference type="InterPro" id="IPR029510">
    <property type="entry name" value="Ald_DH_CS_GLU"/>
</dbReference>
<keyword evidence="2 4" id="KW-0560">Oxidoreductase</keyword>
<dbReference type="InterPro" id="IPR016162">
    <property type="entry name" value="Ald_DH_N"/>
</dbReference>
<gene>
    <name evidence="9" type="ordered locus">GNIT_3401</name>
</gene>
<dbReference type="Proteomes" id="UP000009282">
    <property type="component" value="Chromosome"/>
</dbReference>